<feature type="non-terminal residue" evidence="2">
    <location>
        <position position="146"/>
    </location>
</feature>
<evidence type="ECO:0000313" key="3">
    <source>
        <dbReference type="Proteomes" id="UP000030746"/>
    </source>
</evidence>
<feature type="region of interest" description="Disordered" evidence="1">
    <location>
        <begin position="53"/>
        <end position="146"/>
    </location>
</feature>
<gene>
    <name evidence="2" type="ORF">LOTGIDRAFT_198998</name>
</gene>
<dbReference type="KEGG" id="lgi:LOTGIDRAFT_198998"/>
<keyword evidence="3" id="KW-1185">Reference proteome</keyword>
<name>V4BC40_LOTGI</name>
<evidence type="ECO:0000256" key="1">
    <source>
        <dbReference type="SAM" id="MobiDB-lite"/>
    </source>
</evidence>
<dbReference type="HOGENOM" id="CLU_1782094_0_0_1"/>
<feature type="compositionally biased region" description="Polar residues" evidence="1">
    <location>
        <begin position="73"/>
        <end position="88"/>
    </location>
</feature>
<accession>V4BC40</accession>
<dbReference type="RefSeq" id="XP_009045646.1">
    <property type="nucleotide sequence ID" value="XM_009047398.1"/>
</dbReference>
<reference evidence="2 3" key="1">
    <citation type="journal article" date="2013" name="Nature">
        <title>Insights into bilaterian evolution from three spiralian genomes.</title>
        <authorList>
            <person name="Simakov O."/>
            <person name="Marletaz F."/>
            <person name="Cho S.J."/>
            <person name="Edsinger-Gonzales E."/>
            <person name="Havlak P."/>
            <person name="Hellsten U."/>
            <person name="Kuo D.H."/>
            <person name="Larsson T."/>
            <person name="Lv J."/>
            <person name="Arendt D."/>
            <person name="Savage R."/>
            <person name="Osoegawa K."/>
            <person name="de Jong P."/>
            <person name="Grimwood J."/>
            <person name="Chapman J.A."/>
            <person name="Shapiro H."/>
            <person name="Aerts A."/>
            <person name="Otillar R.P."/>
            <person name="Terry A.Y."/>
            <person name="Boore J.L."/>
            <person name="Grigoriev I.V."/>
            <person name="Lindberg D.R."/>
            <person name="Seaver E.C."/>
            <person name="Weisblat D.A."/>
            <person name="Putnam N.H."/>
            <person name="Rokhsar D.S."/>
        </authorList>
    </citation>
    <scope>NUCLEOTIDE SEQUENCE [LARGE SCALE GENOMIC DNA]</scope>
</reference>
<feature type="compositionally biased region" description="Basic residues" evidence="1">
    <location>
        <begin position="7"/>
        <end position="20"/>
    </location>
</feature>
<dbReference type="AlphaFoldDB" id="V4BC40"/>
<dbReference type="GeneID" id="20245330"/>
<organism evidence="2 3">
    <name type="scientific">Lottia gigantea</name>
    <name type="common">Giant owl limpet</name>
    <dbReference type="NCBI Taxonomy" id="225164"/>
    <lineage>
        <taxon>Eukaryota</taxon>
        <taxon>Metazoa</taxon>
        <taxon>Spiralia</taxon>
        <taxon>Lophotrochozoa</taxon>
        <taxon>Mollusca</taxon>
        <taxon>Gastropoda</taxon>
        <taxon>Patellogastropoda</taxon>
        <taxon>Lottioidea</taxon>
        <taxon>Lottiidae</taxon>
        <taxon>Lottia</taxon>
    </lineage>
</organism>
<proteinExistence type="predicted"/>
<evidence type="ECO:0000313" key="2">
    <source>
        <dbReference type="EMBL" id="ESP03672.1"/>
    </source>
</evidence>
<protein>
    <submittedName>
        <fullName evidence="2">Uncharacterized protein</fullName>
    </submittedName>
</protein>
<dbReference type="OMA" id="RYQAPHA"/>
<sequence length="146" mass="15578">DRLLVKPLRRSRGQSRKKHKEERSTTPLPGVKEESPTKPDVVFEDATKEVKLSEISSSKAAPSKVITAPTPLTKPSVTLKPSPQTDSVTKPAITPKTEGVSKPAVTPKAESVTKPAVTPKAESVTKPAIIPKTESVTKPAITPKTD</sequence>
<feature type="non-terminal residue" evidence="2">
    <location>
        <position position="1"/>
    </location>
</feature>
<feature type="region of interest" description="Disordered" evidence="1">
    <location>
        <begin position="1"/>
        <end position="39"/>
    </location>
</feature>
<dbReference type="Proteomes" id="UP000030746">
    <property type="component" value="Unassembled WGS sequence"/>
</dbReference>
<dbReference type="CTD" id="20245330"/>
<dbReference type="EMBL" id="KB199929">
    <property type="protein sequence ID" value="ESP03672.1"/>
    <property type="molecule type" value="Genomic_DNA"/>
</dbReference>